<evidence type="ECO:0000313" key="6">
    <source>
        <dbReference type="EMBL" id="NEX60321.1"/>
    </source>
</evidence>
<dbReference type="Pfam" id="PF00160">
    <property type="entry name" value="Pro_isomerase"/>
    <property type="match status" value="1"/>
</dbReference>
<comment type="catalytic activity">
    <reaction evidence="4">
        <text>[protein]-peptidylproline (omega=180) = [protein]-peptidylproline (omega=0)</text>
        <dbReference type="Rhea" id="RHEA:16237"/>
        <dbReference type="Rhea" id="RHEA-COMP:10747"/>
        <dbReference type="Rhea" id="RHEA-COMP:10748"/>
        <dbReference type="ChEBI" id="CHEBI:83833"/>
        <dbReference type="ChEBI" id="CHEBI:83834"/>
        <dbReference type="EC" id="5.2.1.8"/>
    </reaction>
</comment>
<gene>
    <name evidence="6" type="ORF">G3574_04445</name>
</gene>
<proteinExistence type="inferred from homology"/>
<dbReference type="EC" id="5.2.1.8" evidence="4"/>
<dbReference type="InterPro" id="IPR020892">
    <property type="entry name" value="Cyclophilin-type_PPIase_CS"/>
</dbReference>
<dbReference type="InterPro" id="IPR029000">
    <property type="entry name" value="Cyclophilin-like_dom_sf"/>
</dbReference>
<sequence>MKLRLALFLPVLLAACGGSGGDKSAIFEVHANNLAYGSTATLLFVGSFVAGQSLTPDTPTCTSGTGVYSTPTQYVLKCTVTATGDFPVTVKTSSGDVIYSKTLSVPAPRVTFSTSKGNIVAELYPDKAPNSVINFLRYVQFGFYSQTIFHRVIKDFVVQGGGFKPGLVPQDGQLAPIPLESNNGLSNARGTLAMARTTDPNSATSQFYFNLVDNTFLDYKDASNPGYAVFGKIVSGLDVVDAIGAVPTTTVQGAGDIPATDVVLNSVTRDQ</sequence>
<feature type="domain" description="PPIase cyclophilin-type" evidence="5">
    <location>
        <begin position="117"/>
        <end position="269"/>
    </location>
</feature>
<dbReference type="PROSITE" id="PS51257">
    <property type="entry name" value="PROKAR_LIPOPROTEIN"/>
    <property type="match status" value="1"/>
</dbReference>
<protein>
    <recommendedName>
        <fullName evidence="4">Peptidyl-prolyl cis-trans isomerase</fullName>
        <shortName evidence="4">PPIase</shortName>
        <ecNumber evidence="4">5.2.1.8</ecNumber>
    </recommendedName>
</protein>
<evidence type="ECO:0000256" key="1">
    <source>
        <dbReference type="ARBA" id="ARBA00007365"/>
    </source>
</evidence>
<dbReference type="AlphaFoldDB" id="A0A6B3SHH2"/>
<organism evidence="6 7">
    <name type="scientific">Noviherbaspirillum galbum</name>
    <dbReference type="NCBI Taxonomy" id="2709383"/>
    <lineage>
        <taxon>Bacteria</taxon>
        <taxon>Pseudomonadati</taxon>
        <taxon>Pseudomonadota</taxon>
        <taxon>Betaproteobacteria</taxon>
        <taxon>Burkholderiales</taxon>
        <taxon>Oxalobacteraceae</taxon>
        <taxon>Noviherbaspirillum</taxon>
    </lineage>
</organism>
<evidence type="ECO:0000313" key="7">
    <source>
        <dbReference type="Proteomes" id="UP000482155"/>
    </source>
</evidence>
<dbReference type="InterPro" id="IPR002130">
    <property type="entry name" value="Cyclophilin-type_PPIase_dom"/>
</dbReference>
<evidence type="ECO:0000256" key="3">
    <source>
        <dbReference type="ARBA" id="ARBA00023235"/>
    </source>
</evidence>
<name>A0A6B3SHH2_9BURK</name>
<dbReference type="PRINTS" id="PR00153">
    <property type="entry name" value="CSAPPISMRASE"/>
</dbReference>
<dbReference type="PROSITE" id="PS50072">
    <property type="entry name" value="CSA_PPIASE_2"/>
    <property type="match status" value="1"/>
</dbReference>
<evidence type="ECO:0000256" key="2">
    <source>
        <dbReference type="ARBA" id="ARBA00023110"/>
    </source>
</evidence>
<comment type="function">
    <text evidence="4">PPIases accelerate the folding of proteins. It catalyzes the cis-trans isomerization of proline imidic peptide bonds in oligopeptides.</text>
</comment>
<dbReference type="Proteomes" id="UP000482155">
    <property type="component" value="Unassembled WGS sequence"/>
</dbReference>
<keyword evidence="7" id="KW-1185">Reference proteome</keyword>
<dbReference type="EMBL" id="JAAIVB010000012">
    <property type="protein sequence ID" value="NEX60321.1"/>
    <property type="molecule type" value="Genomic_DNA"/>
</dbReference>
<dbReference type="SUPFAM" id="SSF50891">
    <property type="entry name" value="Cyclophilin-like"/>
    <property type="match status" value="1"/>
</dbReference>
<evidence type="ECO:0000259" key="5">
    <source>
        <dbReference type="PROSITE" id="PS50072"/>
    </source>
</evidence>
<comment type="similarity">
    <text evidence="1 4">Belongs to the cyclophilin-type PPIase family.</text>
</comment>
<evidence type="ECO:0000256" key="4">
    <source>
        <dbReference type="RuleBase" id="RU363019"/>
    </source>
</evidence>
<accession>A0A6B3SHH2</accession>
<dbReference type="PANTHER" id="PTHR43246">
    <property type="entry name" value="PEPTIDYL-PROLYL CIS-TRANS ISOMERASE CYP38, CHLOROPLASTIC"/>
    <property type="match status" value="1"/>
</dbReference>
<dbReference type="GO" id="GO:0006457">
    <property type="term" value="P:protein folding"/>
    <property type="evidence" value="ECO:0007669"/>
    <property type="project" value="InterPro"/>
</dbReference>
<dbReference type="Gene3D" id="2.40.100.10">
    <property type="entry name" value="Cyclophilin-like"/>
    <property type="match status" value="1"/>
</dbReference>
<keyword evidence="2 4" id="KW-0697">Rotamase</keyword>
<comment type="caution">
    <text evidence="6">The sequence shown here is derived from an EMBL/GenBank/DDBJ whole genome shotgun (WGS) entry which is preliminary data.</text>
</comment>
<reference evidence="6 7" key="1">
    <citation type="submission" date="2020-02" db="EMBL/GenBank/DDBJ databases">
        <authorList>
            <person name="Kim M.K."/>
        </authorList>
    </citation>
    <scope>NUCLEOTIDE SEQUENCE [LARGE SCALE GENOMIC DNA]</scope>
    <source>
        <strain evidence="6 7">17J57-3</strain>
    </source>
</reference>
<dbReference type="InterPro" id="IPR044665">
    <property type="entry name" value="E_coli_cyclophilin_A-like"/>
</dbReference>
<dbReference type="PROSITE" id="PS00170">
    <property type="entry name" value="CSA_PPIASE_1"/>
    <property type="match status" value="1"/>
</dbReference>
<dbReference type="GO" id="GO:0003755">
    <property type="term" value="F:peptidyl-prolyl cis-trans isomerase activity"/>
    <property type="evidence" value="ECO:0007669"/>
    <property type="project" value="UniProtKB-UniRule"/>
</dbReference>
<keyword evidence="3 4" id="KW-0413">Isomerase</keyword>